<keyword evidence="3" id="KW-1185">Reference proteome</keyword>
<dbReference type="OrthoDB" id="10533338at2759"/>
<protein>
    <submittedName>
        <fullName evidence="2">Uncharacterized protein</fullName>
    </submittedName>
</protein>
<reference evidence="2 3" key="1">
    <citation type="submission" date="2016-07" db="EMBL/GenBank/DDBJ databases">
        <title>Multiple horizontal gene transfer events from other fungi enriched the ability of initially mycotrophic Trichoderma (Ascomycota) to feed on dead plant biomass.</title>
        <authorList>
            <consortium name="DOE Joint Genome Institute"/>
            <person name="Aerts A."/>
            <person name="Atanasova L."/>
            <person name="Chenthamara K."/>
            <person name="Zhang J."/>
            <person name="Grujic M."/>
            <person name="Henrissat B."/>
            <person name="Kuo A."/>
            <person name="Salamov A."/>
            <person name="Lipzen A."/>
            <person name="Labutti K."/>
            <person name="Barry K."/>
            <person name="Miao Y."/>
            <person name="Rahimi M.J."/>
            <person name="Shen Q."/>
            <person name="Grigoriev I.V."/>
            <person name="Kubicek C.P."/>
            <person name="Druzhinina I.S."/>
        </authorList>
    </citation>
    <scope>NUCLEOTIDE SEQUENCE [LARGE SCALE GENOMIC DNA]</scope>
    <source>
        <strain evidence="2 3">CBS 433.97</strain>
    </source>
</reference>
<dbReference type="AlphaFoldDB" id="A0A2T3YXK3"/>
<dbReference type="Proteomes" id="UP000240493">
    <property type="component" value="Unassembled WGS sequence"/>
</dbReference>
<feature type="compositionally biased region" description="Acidic residues" evidence="1">
    <location>
        <begin position="120"/>
        <end position="143"/>
    </location>
</feature>
<organism evidence="2 3">
    <name type="scientific">Trichoderma asperellum (strain ATCC 204424 / CBS 433.97 / NBRC 101777)</name>
    <dbReference type="NCBI Taxonomy" id="1042311"/>
    <lineage>
        <taxon>Eukaryota</taxon>
        <taxon>Fungi</taxon>
        <taxon>Dikarya</taxon>
        <taxon>Ascomycota</taxon>
        <taxon>Pezizomycotina</taxon>
        <taxon>Sordariomycetes</taxon>
        <taxon>Hypocreomycetidae</taxon>
        <taxon>Hypocreales</taxon>
        <taxon>Hypocreaceae</taxon>
        <taxon>Trichoderma</taxon>
    </lineage>
</organism>
<gene>
    <name evidence="2" type="ORF">M441DRAFT_50535</name>
</gene>
<sequence>MLLTLCFRGAMKRIENDLLTIVSARAEIAGPVTGKENKDAPGKLDIGKSVFMLSSLTYCRKGRLKRLSKSWRQEFFCDENLRQTLRRVVEHKQFVLDRIEHWTKELATRTAGPADKDADALADEEQEKEDEKYEEEEEEKEEI</sequence>
<name>A0A2T3YXK3_TRIA4</name>
<feature type="region of interest" description="Disordered" evidence="1">
    <location>
        <begin position="107"/>
        <end position="143"/>
    </location>
</feature>
<evidence type="ECO:0000313" key="3">
    <source>
        <dbReference type="Proteomes" id="UP000240493"/>
    </source>
</evidence>
<evidence type="ECO:0000313" key="2">
    <source>
        <dbReference type="EMBL" id="PTB37260.1"/>
    </source>
</evidence>
<accession>A0A2T3YXK3</accession>
<proteinExistence type="predicted"/>
<dbReference type="EMBL" id="KZ679268">
    <property type="protein sequence ID" value="PTB37260.1"/>
    <property type="molecule type" value="Genomic_DNA"/>
</dbReference>
<evidence type="ECO:0000256" key="1">
    <source>
        <dbReference type="SAM" id="MobiDB-lite"/>
    </source>
</evidence>